<evidence type="ECO:0000313" key="2">
    <source>
        <dbReference type="Proteomes" id="UP000033961"/>
    </source>
</evidence>
<protein>
    <submittedName>
        <fullName evidence="1">Ribosomal protein L11 methyltransferase</fullName>
    </submittedName>
</protein>
<reference evidence="1 2" key="1">
    <citation type="journal article" date="2015" name="Genome Announc.">
        <title>Draft Genome Sequences of Leptospira santarosai Strains U160, U164, and U233, Isolated from Asymptomatic Cattle.</title>
        <authorList>
            <person name="Kremer F.S."/>
            <person name="Eslabao M.R."/>
            <person name="Provisor M."/>
            <person name="Woloski R.D."/>
            <person name="Ramires O.V."/>
            <person name="Moreno L.Z."/>
            <person name="Moreno A.M."/>
            <person name="Hamond C."/>
            <person name="Lilenbaum W."/>
            <person name="Dellagostin O.A."/>
        </authorList>
    </citation>
    <scope>NUCLEOTIDE SEQUENCE [LARGE SCALE GENOMIC DNA]</scope>
    <source>
        <strain evidence="1 2">U160</strain>
    </source>
</reference>
<dbReference type="GO" id="GO:0005840">
    <property type="term" value="C:ribosome"/>
    <property type="evidence" value="ECO:0007669"/>
    <property type="project" value="UniProtKB-KW"/>
</dbReference>
<dbReference type="GO" id="GO:0008168">
    <property type="term" value="F:methyltransferase activity"/>
    <property type="evidence" value="ECO:0007669"/>
    <property type="project" value="UniProtKB-KW"/>
</dbReference>
<accession>A0A2P1QNY4</accession>
<dbReference type="EMBL" id="CP027843">
    <property type="protein sequence ID" value="AVQ10616.1"/>
    <property type="molecule type" value="Genomic_DNA"/>
</dbReference>
<dbReference type="AlphaFoldDB" id="A0A2P1QNY4"/>
<dbReference type="GO" id="GO:0032259">
    <property type="term" value="P:methylation"/>
    <property type="evidence" value="ECO:0007669"/>
    <property type="project" value="UniProtKB-KW"/>
</dbReference>
<keyword evidence="1" id="KW-0808">Transferase</keyword>
<organism evidence="1 2">
    <name type="scientific">Leptospira santarosai</name>
    <dbReference type="NCBI Taxonomy" id="28183"/>
    <lineage>
        <taxon>Bacteria</taxon>
        <taxon>Pseudomonadati</taxon>
        <taxon>Spirochaetota</taxon>
        <taxon>Spirochaetia</taxon>
        <taxon>Leptospirales</taxon>
        <taxon>Leptospiraceae</taxon>
        <taxon>Leptospira</taxon>
    </lineage>
</organism>
<name>A0A2P1QNY4_9LEPT</name>
<evidence type="ECO:0000313" key="1">
    <source>
        <dbReference type="EMBL" id="AVQ10616.1"/>
    </source>
</evidence>
<keyword evidence="1" id="KW-0687">Ribonucleoprotein</keyword>
<keyword evidence="1" id="KW-0689">Ribosomal protein</keyword>
<keyword evidence="1" id="KW-0489">Methyltransferase</keyword>
<dbReference type="Proteomes" id="UP000033961">
    <property type="component" value="Chromosome I"/>
</dbReference>
<sequence length="46" mass="5397">MWLYLAFVLFANLWKNCIRLLLSCKASQFMKLGIVLEKMEPATFLT</sequence>
<proteinExistence type="predicted"/>
<gene>
    <name evidence="1" type="ORF">XB16_0269</name>
</gene>